<dbReference type="InterPro" id="IPR014722">
    <property type="entry name" value="Rib_uL2_dom2"/>
</dbReference>
<dbReference type="HOGENOM" id="CLU_527226_0_0_1"/>
<keyword evidence="4" id="KW-0677">Repeat</keyword>
<evidence type="ECO:0000256" key="7">
    <source>
        <dbReference type="PROSITE-ProRule" id="PRU00221"/>
    </source>
</evidence>
<evidence type="ECO:0000313" key="10">
    <source>
        <dbReference type="Proteomes" id="UP000007015"/>
    </source>
</evidence>
<sequence>MGWRRREGGGAVAGAASRLRFAPSSNHLLVSSWDSGLRLYDADACELRMEAKSEAALLDCCFQDEAVALTGGSDGSITRYDLHSGAQGTIGQHHEVVSCIEFSQITGQVVTATLDKKLMFWDSQTRNVNPNSIKNLDSDVASLSVCEMYILAAIEREVYIYDMRNLIGPVKVKDSPVEYHLRSLHSSPEWKGYAAGSVDGVVAVKYFDRGTDGDMGYVFRCHPKSRDGRSSMVPINSIGIHPFDKTFVTGDNEGYVIAWDAQSKKKLHEFPIYSGSVASIAFNHNGQIFAVASNSNYQESDKICNHVMGRGAPDIFRNEAALLRRYIVTGDKHAKVGFWGRLEMSDSEEHHFESKADAGASKTYPQQAGTIRKNGHIVIKNRPCKWSGNHASLLVDTKVVEVSTSKTGKHGHAKCHFVAIDIFNGKKLEDIVPSSHNCDVPHVNRTDYQLIDISEDGFVSLLTESGGTKDDLRLPSDEALLTQIKDGFAEGKDLIVTVMSAMGEEQICALKDIGPKN</sequence>
<keyword evidence="5" id="KW-0648">Protein biosynthesis</keyword>
<dbReference type="Pfam" id="PF00400">
    <property type="entry name" value="WD40"/>
    <property type="match status" value="1"/>
</dbReference>
<dbReference type="Proteomes" id="UP000007015">
    <property type="component" value="Chromosome 3"/>
</dbReference>
<dbReference type="GO" id="GO:0045901">
    <property type="term" value="P:positive regulation of translational elongation"/>
    <property type="evidence" value="ECO:0007669"/>
    <property type="project" value="InterPro"/>
</dbReference>
<evidence type="ECO:0000256" key="5">
    <source>
        <dbReference type="ARBA" id="ARBA00022917"/>
    </source>
</evidence>
<dbReference type="InterPro" id="IPR012340">
    <property type="entry name" value="NA-bd_OB-fold"/>
</dbReference>
<evidence type="ECO:0000256" key="3">
    <source>
        <dbReference type="ARBA" id="ARBA00022574"/>
    </source>
</evidence>
<dbReference type="SUPFAM" id="SSF50978">
    <property type="entry name" value="WD40 repeat-like"/>
    <property type="match status" value="1"/>
</dbReference>
<dbReference type="CDD" id="cd04468">
    <property type="entry name" value="S1_eIF5A"/>
    <property type="match status" value="1"/>
</dbReference>
<evidence type="ECO:0000256" key="1">
    <source>
        <dbReference type="ARBA" id="ARBA00006016"/>
    </source>
</evidence>
<keyword evidence="10" id="KW-1185">Reference proteome</keyword>
<evidence type="ECO:0000256" key="4">
    <source>
        <dbReference type="ARBA" id="ARBA00022737"/>
    </source>
</evidence>
<dbReference type="Gramene" id="BGIOSGA013596-TA">
    <property type="protein sequence ID" value="BGIOSGA013596-PA"/>
    <property type="gene ID" value="BGIOSGA013596"/>
</dbReference>
<dbReference type="AlphaFoldDB" id="B8AK76"/>
<dbReference type="SUPFAM" id="SSF50104">
    <property type="entry name" value="Translation proteins SH3-like domain"/>
    <property type="match status" value="1"/>
</dbReference>
<evidence type="ECO:0000256" key="6">
    <source>
        <dbReference type="ARBA" id="ARBA00023071"/>
    </source>
</evidence>
<dbReference type="EMBL" id="CM000128">
    <property type="protein sequence ID" value="EEC76213.1"/>
    <property type="molecule type" value="Genomic_DNA"/>
</dbReference>
<dbReference type="Gene3D" id="2.30.30.30">
    <property type="match status" value="1"/>
</dbReference>
<dbReference type="GO" id="GO:0043022">
    <property type="term" value="F:ribosome binding"/>
    <property type="evidence" value="ECO:0007669"/>
    <property type="project" value="InterPro"/>
</dbReference>
<dbReference type="Gene3D" id="2.130.10.10">
    <property type="entry name" value="YVTN repeat-like/Quinoprotein amine dehydrogenase"/>
    <property type="match status" value="1"/>
</dbReference>
<dbReference type="PROSITE" id="PS50082">
    <property type="entry name" value="WD_REPEATS_2"/>
    <property type="match status" value="1"/>
</dbReference>
<dbReference type="InterPro" id="IPR015943">
    <property type="entry name" value="WD40/YVTN_repeat-like_dom_sf"/>
</dbReference>
<dbReference type="GO" id="GO:0003743">
    <property type="term" value="F:translation initiation factor activity"/>
    <property type="evidence" value="ECO:0007669"/>
    <property type="project" value="UniProtKB-KW"/>
</dbReference>
<dbReference type="SMART" id="SM01376">
    <property type="entry name" value="eIF-5a"/>
    <property type="match status" value="1"/>
</dbReference>
<dbReference type="GO" id="GO:0045905">
    <property type="term" value="P:positive regulation of translational termination"/>
    <property type="evidence" value="ECO:0007669"/>
    <property type="project" value="InterPro"/>
</dbReference>
<dbReference type="PROSITE" id="PS00302">
    <property type="entry name" value="IF5A_HYPUSINE"/>
    <property type="match status" value="1"/>
</dbReference>
<feature type="repeat" description="WD" evidence="7">
    <location>
        <begin position="90"/>
        <end position="131"/>
    </location>
</feature>
<dbReference type="SMART" id="SM00320">
    <property type="entry name" value="WD40"/>
    <property type="match status" value="5"/>
</dbReference>
<protein>
    <recommendedName>
        <fullName evidence="8">Translation initiation factor 5A C-terminal domain-containing protein</fullName>
    </recommendedName>
</protein>
<dbReference type="NCBIfam" id="TIGR00037">
    <property type="entry name" value="eIF_5A"/>
    <property type="match status" value="1"/>
</dbReference>
<dbReference type="InterPro" id="IPR008991">
    <property type="entry name" value="Translation_prot_SH3-like_sf"/>
</dbReference>
<keyword evidence="3 7" id="KW-0853">WD repeat</keyword>
<dbReference type="OMA" id="CCFQGES"/>
<dbReference type="Gene3D" id="2.40.50.140">
    <property type="entry name" value="Nucleic acid-binding proteins"/>
    <property type="match status" value="1"/>
</dbReference>
<organism evidence="9 10">
    <name type="scientific">Oryza sativa subsp. indica</name>
    <name type="common">Rice</name>
    <dbReference type="NCBI Taxonomy" id="39946"/>
    <lineage>
        <taxon>Eukaryota</taxon>
        <taxon>Viridiplantae</taxon>
        <taxon>Streptophyta</taxon>
        <taxon>Embryophyta</taxon>
        <taxon>Tracheophyta</taxon>
        <taxon>Spermatophyta</taxon>
        <taxon>Magnoliopsida</taxon>
        <taxon>Liliopsida</taxon>
        <taxon>Poales</taxon>
        <taxon>Poaceae</taxon>
        <taxon>BOP clade</taxon>
        <taxon>Oryzoideae</taxon>
        <taxon>Oryzeae</taxon>
        <taxon>Oryzinae</taxon>
        <taxon>Oryza</taxon>
        <taxon>Oryza sativa</taxon>
    </lineage>
</organism>
<dbReference type="InterPro" id="IPR001884">
    <property type="entry name" value="IF5A-like"/>
</dbReference>
<dbReference type="FunFam" id="2.30.30.30:FF:000012">
    <property type="entry name" value="Eukaryotic translation initiation factor 5A"/>
    <property type="match status" value="1"/>
</dbReference>
<reference evidence="9 10" key="1">
    <citation type="journal article" date="2005" name="PLoS Biol.">
        <title>The genomes of Oryza sativa: a history of duplications.</title>
        <authorList>
            <person name="Yu J."/>
            <person name="Wang J."/>
            <person name="Lin W."/>
            <person name="Li S."/>
            <person name="Li H."/>
            <person name="Zhou J."/>
            <person name="Ni P."/>
            <person name="Dong W."/>
            <person name="Hu S."/>
            <person name="Zeng C."/>
            <person name="Zhang J."/>
            <person name="Zhang Y."/>
            <person name="Li R."/>
            <person name="Xu Z."/>
            <person name="Li S."/>
            <person name="Li X."/>
            <person name="Zheng H."/>
            <person name="Cong L."/>
            <person name="Lin L."/>
            <person name="Yin J."/>
            <person name="Geng J."/>
            <person name="Li G."/>
            <person name="Shi J."/>
            <person name="Liu J."/>
            <person name="Lv H."/>
            <person name="Li J."/>
            <person name="Wang J."/>
            <person name="Deng Y."/>
            <person name="Ran L."/>
            <person name="Shi X."/>
            <person name="Wang X."/>
            <person name="Wu Q."/>
            <person name="Li C."/>
            <person name="Ren X."/>
            <person name="Wang J."/>
            <person name="Wang X."/>
            <person name="Li D."/>
            <person name="Liu D."/>
            <person name="Zhang X."/>
            <person name="Ji Z."/>
            <person name="Zhao W."/>
            <person name="Sun Y."/>
            <person name="Zhang Z."/>
            <person name="Bao J."/>
            <person name="Han Y."/>
            <person name="Dong L."/>
            <person name="Ji J."/>
            <person name="Chen P."/>
            <person name="Wu S."/>
            <person name="Liu J."/>
            <person name="Xiao Y."/>
            <person name="Bu D."/>
            <person name="Tan J."/>
            <person name="Yang L."/>
            <person name="Ye C."/>
            <person name="Zhang J."/>
            <person name="Xu J."/>
            <person name="Zhou Y."/>
            <person name="Yu Y."/>
            <person name="Zhang B."/>
            <person name="Zhuang S."/>
            <person name="Wei H."/>
            <person name="Liu B."/>
            <person name="Lei M."/>
            <person name="Yu H."/>
            <person name="Li Y."/>
            <person name="Xu H."/>
            <person name="Wei S."/>
            <person name="He X."/>
            <person name="Fang L."/>
            <person name="Zhang Z."/>
            <person name="Zhang Y."/>
            <person name="Huang X."/>
            <person name="Su Z."/>
            <person name="Tong W."/>
            <person name="Li J."/>
            <person name="Tong Z."/>
            <person name="Li S."/>
            <person name="Ye J."/>
            <person name="Wang L."/>
            <person name="Fang L."/>
            <person name="Lei T."/>
            <person name="Chen C."/>
            <person name="Chen H."/>
            <person name="Xu Z."/>
            <person name="Li H."/>
            <person name="Huang H."/>
            <person name="Zhang F."/>
            <person name="Xu H."/>
            <person name="Li N."/>
            <person name="Zhao C."/>
            <person name="Li S."/>
            <person name="Dong L."/>
            <person name="Huang Y."/>
            <person name="Li L."/>
            <person name="Xi Y."/>
            <person name="Qi Q."/>
            <person name="Li W."/>
            <person name="Zhang B."/>
            <person name="Hu W."/>
            <person name="Zhang Y."/>
            <person name="Tian X."/>
            <person name="Jiao Y."/>
            <person name="Liang X."/>
            <person name="Jin J."/>
            <person name="Gao L."/>
            <person name="Zheng W."/>
            <person name="Hao B."/>
            <person name="Liu S."/>
            <person name="Wang W."/>
            <person name="Yuan L."/>
            <person name="Cao M."/>
            <person name="McDermott J."/>
            <person name="Samudrala R."/>
            <person name="Wang J."/>
            <person name="Wong G.K."/>
            <person name="Yang H."/>
        </authorList>
    </citation>
    <scope>NUCLEOTIDE SEQUENCE [LARGE SCALE GENOMIC DNA]</scope>
    <source>
        <strain evidence="10">cv. 93-11</strain>
    </source>
</reference>
<accession>B8AK76</accession>
<comment type="similarity">
    <text evidence="1">Belongs to the eIF-5A family.</text>
</comment>
<evidence type="ECO:0000259" key="8">
    <source>
        <dbReference type="SMART" id="SM01376"/>
    </source>
</evidence>
<dbReference type="InterPro" id="IPR048670">
    <property type="entry name" value="IF5A-like_N"/>
</dbReference>
<keyword evidence="6" id="KW-0385">Hypusine</keyword>
<proteinExistence type="inferred from homology"/>
<evidence type="ECO:0000256" key="2">
    <source>
        <dbReference type="ARBA" id="ARBA00022540"/>
    </source>
</evidence>
<dbReference type="SUPFAM" id="SSF50249">
    <property type="entry name" value="Nucleic acid-binding proteins"/>
    <property type="match status" value="1"/>
</dbReference>
<dbReference type="FunFam" id="2.40.50.140:FF:000034">
    <property type="entry name" value="Eukaryotic translation initiation factor 5A"/>
    <property type="match status" value="1"/>
</dbReference>
<dbReference type="InterPro" id="IPR020189">
    <property type="entry name" value="IF5A_C"/>
</dbReference>
<dbReference type="InterPro" id="IPR036322">
    <property type="entry name" value="WD40_repeat_dom_sf"/>
</dbReference>
<dbReference type="GO" id="GO:0003746">
    <property type="term" value="F:translation elongation factor activity"/>
    <property type="evidence" value="ECO:0007669"/>
    <property type="project" value="InterPro"/>
</dbReference>
<name>B8AK76_ORYSI</name>
<gene>
    <name evidence="9" type="ORF">OsI_13610</name>
</gene>
<dbReference type="InterPro" id="IPR019769">
    <property type="entry name" value="Trans_elong_IF5A_hypusine_site"/>
</dbReference>
<dbReference type="Pfam" id="PF01287">
    <property type="entry name" value="eIF-5a"/>
    <property type="match status" value="1"/>
</dbReference>
<feature type="domain" description="Translation initiation factor 5A C-terminal" evidence="8">
    <location>
        <begin position="442"/>
        <end position="511"/>
    </location>
</feature>
<dbReference type="PANTHER" id="PTHR10971">
    <property type="entry name" value="MRNA EXPORT FACTOR AND BUB3"/>
    <property type="match status" value="1"/>
</dbReference>
<dbReference type="InterPro" id="IPR001680">
    <property type="entry name" value="WD40_rpt"/>
</dbReference>
<dbReference type="Pfam" id="PF21485">
    <property type="entry name" value="IF5A-like_N"/>
    <property type="match status" value="2"/>
</dbReference>
<dbReference type="FunFam" id="2.130.10.10:FF:002185">
    <property type="entry name" value="Transducin family protein, putative, expressed"/>
    <property type="match status" value="1"/>
</dbReference>
<dbReference type="STRING" id="39946.B8AK76"/>
<evidence type="ECO:0000313" key="9">
    <source>
        <dbReference type="EMBL" id="EEC76213.1"/>
    </source>
</evidence>
<dbReference type="GO" id="GO:0003723">
    <property type="term" value="F:RNA binding"/>
    <property type="evidence" value="ECO:0007669"/>
    <property type="project" value="InterPro"/>
</dbReference>
<keyword evidence="2" id="KW-0396">Initiation factor</keyword>